<sequence length="366" mass="41579">MSMIQWPRIRQVKDVVVEMMRVEEAIWITSPSLQHQYPVLAKRSCFLVDSADWDTLVALQEWVYQNRSKWIIAFGGGKVLDLAKLAVRLGRLDEAGKAQLRKRKWITYNESHPYRLTAIPSTAGSGSEVSETAVLTIDGQKVPLHHASLLPNEVLLDEQIVATAPDRVLWNGIWDVFTHALESYVSPLATPASKRLSLDAIRNCKEHVDKLTSTRLEPAPESKQSASSDLQWNSVLAGKAQSVASAGLIHALAHQVEHRKQWHGEACGRIIASVTRFHMTKAEEKFHSIWQACGFEDAIEGIAWLEEKTKQTVGTFRPVDQMQMNREEMLKRIQLDPCFRTNAAYISRQELDTWLQTWWFTGEDQI</sequence>
<organism evidence="5 6">
    <name type="scientific">Marinicrinis sediminis</name>
    <dbReference type="NCBI Taxonomy" id="1652465"/>
    <lineage>
        <taxon>Bacteria</taxon>
        <taxon>Bacillati</taxon>
        <taxon>Bacillota</taxon>
        <taxon>Bacilli</taxon>
        <taxon>Bacillales</taxon>
        <taxon>Paenibacillaceae</taxon>
    </lineage>
</organism>
<proteinExistence type="inferred from homology"/>
<dbReference type="Pfam" id="PF25137">
    <property type="entry name" value="ADH_Fe_C"/>
    <property type="match status" value="1"/>
</dbReference>
<evidence type="ECO:0000259" key="3">
    <source>
        <dbReference type="Pfam" id="PF00465"/>
    </source>
</evidence>
<keyword evidence="2" id="KW-0560">Oxidoreductase</keyword>
<dbReference type="InterPro" id="IPR001670">
    <property type="entry name" value="ADH_Fe/GldA"/>
</dbReference>
<feature type="domain" description="Alcohol dehydrogenase iron-type/glycerol dehydrogenase GldA" evidence="3">
    <location>
        <begin position="63"/>
        <end position="157"/>
    </location>
</feature>
<reference evidence="6" key="1">
    <citation type="journal article" date="2019" name="Int. J. Syst. Evol. Microbiol.">
        <title>The Global Catalogue of Microorganisms (GCM) 10K type strain sequencing project: providing services to taxonomists for standard genome sequencing and annotation.</title>
        <authorList>
            <consortium name="The Broad Institute Genomics Platform"/>
            <consortium name="The Broad Institute Genome Sequencing Center for Infectious Disease"/>
            <person name="Wu L."/>
            <person name="Ma J."/>
        </authorList>
    </citation>
    <scope>NUCLEOTIDE SEQUENCE [LARGE SCALE GENOMIC DNA]</scope>
    <source>
        <strain evidence="6">KCTC 33676</strain>
    </source>
</reference>
<comment type="caution">
    <text evidence="5">The sequence shown here is derived from an EMBL/GenBank/DDBJ whole genome shotgun (WGS) entry which is preliminary data.</text>
</comment>
<dbReference type="PANTHER" id="PTHR11496">
    <property type="entry name" value="ALCOHOL DEHYDROGENASE"/>
    <property type="match status" value="1"/>
</dbReference>
<dbReference type="InterPro" id="IPR056798">
    <property type="entry name" value="ADH_Fe_C"/>
</dbReference>
<evidence type="ECO:0000313" key="6">
    <source>
        <dbReference type="Proteomes" id="UP001597497"/>
    </source>
</evidence>
<evidence type="ECO:0000259" key="4">
    <source>
        <dbReference type="Pfam" id="PF25137"/>
    </source>
</evidence>
<dbReference type="SUPFAM" id="SSF56796">
    <property type="entry name" value="Dehydroquinate synthase-like"/>
    <property type="match status" value="1"/>
</dbReference>
<dbReference type="PANTHER" id="PTHR11496:SF102">
    <property type="entry name" value="ALCOHOL DEHYDROGENASE 4"/>
    <property type="match status" value="1"/>
</dbReference>
<dbReference type="RefSeq" id="WP_379929441.1">
    <property type="nucleotide sequence ID" value="NZ_JBHUMM010000023.1"/>
</dbReference>
<evidence type="ECO:0000256" key="2">
    <source>
        <dbReference type="ARBA" id="ARBA00023002"/>
    </source>
</evidence>
<comment type="similarity">
    <text evidence="1">Belongs to the iron-containing alcohol dehydrogenase family.</text>
</comment>
<evidence type="ECO:0000256" key="1">
    <source>
        <dbReference type="ARBA" id="ARBA00007358"/>
    </source>
</evidence>
<keyword evidence="6" id="KW-1185">Reference proteome</keyword>
<feature type="domain" description="Fe-containing alcohol dehydrogenase-like C-terminal" evidence="4">
    <location>
        <begin position="175"/>
        <end position="331"/>
    </location>
</feature>
<accession>A0ABW5RD26</accession>
<dbReference type="InterPro" id="IPR039697">
    <property type="entry name" value="Alcohol_dehydrogenase_Fe"/>
</dbReference>
<protein>
    <submittedName>
        <fullName evidence="5">Iron-containing alcohol dehydrogenase</fullName>
    </submittedName>
</protein>
<dbReference type="Gene3D" id="3.40.50.1970">
    <property type="match status" value="1"/>
</dbReference>
<evidence type="ECO:0000313" key="5">
    <source>
        <dbReference type="EMBL" id="MFD2671967.1"/>
    </source>
</evidence>
<gene>
    <name evidence="5" type="ORF">ACFSUC_10160</name>
</gene>
<dbReference type="EMBL" id="JBHUMM010000023">
    <property type="protein sequence ID" value="MFD2671967.1"/>
    <property type="molecule type" value="Genomic_DNA"/>
</dbReference>
<dbReference type="Proteomes" id="UP001597497">
    <property type="component" value="Unassembled WGS sequence"/>
</dbReference>
<name>A0ABW5RD26_9BACL</name>
<dbReference type="Gene3D" id="1.20.1090.10">
    <property type="entry name" value="Dehydroquinate synthase-like - alpha domain"/>
    <property type="match status" value="1"/>
</dbReference>
<dbReference type="Pfam" id="PF00465">
    <property type="entry name" value="Fe-ADH"/>
    <property type="match status" value="1"/>
</dbReference>